<dbReference type="Pfam" id="PF20028">
    <property type="entry name" value="VMAP-C"/>
    <property type="match status" value="1"/>
</dbReference>
<dbReference type="EMBL" id="JAAKZY010000177">
    <property type="protein sequence ID" value="NGO13231.1"/>
    <property type="molecule type" value="Genomic_DNA"/>
</dbReference>
<dbReference type="SUPFAM" id="SSF50494">
    <property type="entry name" value="Trypsin-like serine proteases"/>
    <property type="match status" value="1"/>
</dbReference>
<feature type="domain" description="vWA-MoxR associated protein C-terminal" evidence="1">
    <location>
        <begin position="382"/>
        <end position="619"/>
    </location>
</feature>
<dbReference type="RefSeq" id="WP_165266464.1">
    <property type="nucleotide sequence ID" value="NZ_JAAKZY010000177.1"/>
</dbReference>
<sequence>MTEAMLDTLTRRATVWLGPDDASGTQWGSGFFVAPEWVLSCVHVLPRDLSPEDIDMVRVFGAEIDARARLAYWLGKGPTTEKDLLLLRMAEGARSRYCVRLTDRIDMPDRVTAYGYCVTRKGAAPDEWRGDCGADGTIGAYGLTLGGAKIRPGVSGGPALDRDRGVVAGVVKARAKEGGGGLVIAATALRGFEAAVPVGAEGGLGADPYRALIRAHDRWHQENTSWVDAQQKVCAGGERKWTPRDSVAASALLAELPPPPAPAELDSVIGRVLGVRDPMWPGTVRPVDWRDGLGWLYENAEGEDYAFLHYLSRVSEKCAEQRPVQAEELRRWVKQRAEKLPDYYQATLPGVRPYTPARKPVRDIDDGPVVAVELRPDRYATDRFIWRIWTWRSGTDTGKPGPEGDPDAGEPLTTLRSTLCEHLREAFRHLDTAQRRARLEVILPVEHFDLGVHLWQPDARSSRPQPEDRLFGVHRQVVLRCPKRDDEHVDAWRRRWRNAVDEGLETLPLTGSPYEEATVDGAGDRAVPVLCRSASESTELLRKLIGAGYGLAIWNRQARHAYGCQPDCSKLHSQAEELLRDIGKGADLPEELRMLRERISDNDTEAFWADPLALMYDDPRRPVPRRSRRLSSPS</sequence>
<accession>A0A6G4VGY5</accession>
<reference evidence="2 3" key="1">
    <citation type="submission" date="2020-02" db="EMBL/GenBank/DDBJ databases">
        <title>Whole-genome analyses of novel actinobacteria.</title>
        <authorList>
            <person name="Sahin N."/>
            <person name="Gencbay T."/>
        </authorList>
    </citation>
    <scope>NUCLEOTIDE SEQUENCE [LARGE SCALE GENOMIC DNA]</scope>
    <source>
        <strain evidence="2 3">HC44</strain>
    </source>
</reference>
<protein>
    <submittedName>
        <fullName evidence="2">Trypsin-like peptidase domain-containing protein</fullName>
    </submittedName>
</protein>
<organism evidence="2 3">
    <name type="scientific">Streptomyces scabichelini</name>
    <dbReference type="NCBI Taxonomy" id="2711217"/>
    <lineage>
        <taxon>Bacteria</taxon>
        <taxon>Bacillati</taxon>
        <taxon>Actinomycetota</taxon>
        <taxon>Actinomycetes</taxon>
        <taxon>Kitasatosporales</taxon>
        <taxon>Streptomycetaceae</taxon>
        <taxon>Streptomyces</taxon>
    </lineage>
</organism>
<dbReference type="Proteomes" id="UP000472335">
    <property type="component" value="Unassembled WGS sequence"/>
</dbReference>
<dbReference type="AlphaFoldDB" id="A0A6G4VGY5"/>
<evidence type="ECO:0000313" key="3">
    <source>
        <dbReference type="Proteomes" id="UP000472335"/>
    </source>
</evidence>
<dbReference type="InterPro" id="IPR045450">
    <property type="entry name" value="VMAP_C"/>
</dbReference>
<name>A0A6G4VGY5_9ACTN</name>
<dbReference type="InterPro" id="IPR009003">
    <property type="entry name" value="Peptidase_S1_PA"/>
</dbReference>
<proteinExistence type="predicted"/>
<gene>
    <name evidence="2" type="ORF">G5C60_37960</name>
</gene>
<comment type="caution">
    <text evidence="2">The sequence shown here is derived from an EMBL/GenBank/DDBJ whole genome shotgun (WGS) entry which is preliminary data.</text>
</comment>
<evidence type="ECO:0000313" key="2">
    <source>
        <dbReference type="EMBL" id="NGO13231.1"/>
    </source>
</evidence>
<dbReference type="Pfam" id="PF13365">
    <property type="entry name" value="Trypsin_2"/>
    <property type="match status" value="1"/>
</dbReference>
<evidence type="ECO:0000259" key="1">
    <source>
        <dbReference type="Pfam" id="PF20028"/>
    </source>
</evidence>
<keyword evidence="3" id="KW-1185">Reference proteome</keyword>
<dbReference type="Gene3D" id="2.40.10.120">
    <property type="match status" value="1"/>
</dbReference>